<keyword evidence="2" id="KW-0812">Transmembrane</keyword>
<dbReference type="EMBL" id="ML213503">
    <property type="protein sequence ID" value="TFK56760.1"/>
    <property type="molecule type" value="Genomic_DNA"/>
</dbReference>
<proteinExistence type="predicted"/>
<gene>
    <name evidence="3" type="ORF">OE88DRAFT_1650211</name>
</gene>
<feature type="region of interest" description="Disordered" evidence="1">
    <location>
        <begin position="204"/>
        <end position="263"/>
    </location>
</feature>
<dbReference type="InterPro" id="IPR009571">
    <property type="entry name" value="SUR7/Rim9-like_fungi"/>
</dbReference>
<evidence type="ECO:0000256" key="1">
    <source>
        <dbReference type="SAM" id="MobiDB-lite"/>
    </source>
</evidence>
<dbReference type="AlphaFoldDB" id="A0A5C3NHG5"/>
<feature type="compositionally biased region" description="Pro residues" evidence="1">
    <location>
        <begin position="365"/>
        <end position="375"/>
    </location>
</feature>
<feature type="transmembrane region" description="Helical" evidence="2">
    <location>
        <begin position="176"/>
        <end position="195"/>
    </location>
</feature>
<feature type="region of interest" description="Disordered" evidence="1">
    <location>
        <begin position="276"/>
        <end position="313"/>
    </location>
</feature>
<keyword evidence="4" id="KW-1185">Reference proteome</keyword>
<feature type="compositionally biased region" description="Basic and acidic residues" evidence="1">
    <location>
        <begin position="234"/>
        <end position="251"/>
    </location>
</feature>
<feature type="region of interest" description="Disordered" evidence="1">
    <location>
        <begin position="329"/>
        <end position="483"/>
    </location>
</feature>
<feature type="region of interest" description="Disordered" evidence="1">
    <location>
        <begin position="495"/>
        <end position="584"/>
    </location>
</feature>
<feature type="compositionally biased region" description="Polar residues" evidence="1">
    <location>
        <begin position="409"/>
        <end position="421"/>
    </location>
</feature>
<reference evidence="3 4" key="1">
    <citation type="journal article" date="2019" name="Nat. Ecol. Evol.">
        <title>Megaphylogeny resolves global patterns of mushroom evolution.</title>
        <authorList>
            <person name="Varga T."/>
            <person name="Krizsan K."/>
            <person name="Foldi C."/>
            <person name="Dima B."/>
            <person name="Sanchez-Garcia M."/>
            <person name="Sanchez-Ramirez S."/>
            <person name="Szollosi G.J."/>
            <person name="Szarkandi J.G."/>
            <person name="Papp V."/>
            <person name="Albert L."/>
            <person name="Andreopoulos W."/>
            <person name="Angelini C."/>
            <person name="Antonin V."/>
            <person name="Barry K.W."/>
            <person name="Bougher N.L."/>
            <person name="Buchanan P."/>
            <person name="Buyck B."/>
            <person name="Bense V."/>
            <person name="Catcheside P."/>
            <person name="Chovatia M."/>
            <person name="Cooper J."/>
            <person name="Damon W."/>
            <person name="Desjardin D."/>
            <person name="Finy P."/>
            <person name="Geml J."/>
            <person name="Haridas S."/>
            <person name="Hughes K."/>
            <person name="Justo A."/>
            <person name="Karasinski D."/>
            <person name="Kautmanova I."/>
            <person name="Kiss B."/>
            <person name="Kocsube S."/>
            <person name="Kotiranta H."/>
            <person name="LaButti K.M."/>
            <person name="Lechner B.E."/>
            <person name="Liimatainen K."/>
            <person name="Lipzen A."/>
            <person name="Lukacs Z."/>
            <person name="Mihaltcheva S."/>
            <person name="Morgado L.N."/>
            <person name="Niskanen T."/>
            <person name="Noordeloos M.E."/>
            <person name="Ohm R.A."/>
            <person name="Ortiz-Santana B."/>
            <person name="Ovrebo C."/>
            <person name="Racz N."/>
            <person name="Riley R."/>
            <person name="Savchenko A."/>
            <person name="Shiryaev A."/>
            <person name="Soop K."/>
            <person name="Spirin V."/>
            <person name="Szebenyi C."/>
            <person name="Tomsovsky M."/>
            <person name="Tulloss R.E."/>
            <person name="Uehling J."/>
            <person name="Grigoriev I.V."/>
            <person name="Vagvolgyi C."/>
            <person name="Papp T."/>
            <person name="Martin F.M."/>
            <person name="Miettinen O."/>
            <person name="Hibbett D.S."/>
            <person name="Nagy L.G."/>
        </authorList>
    </citation>
    <scope>NUCLEOTIDE SEQUENCE [LARGE SCALE GENOMIC DNA]</scope>
    <source>
        <strain evidence="3 4">OMC1185</strain>
    </source>
</reference>
<dbReference type="Pfam" id="PF06687">
    <property type="entry name" value="SUR7"/>
    <property type="match status" value="1"/>
</dbReference>
<feature type="compositionally biased region" description="Polar residues" evidence="1">
    <location>
        <begin position="530"/>
        <end position="541"/>
    </location>
</feature>
<feature type="transmembrane region" description="Helical" evidence="2">
    <location>
        <begin position="97"/>
        <end position="122"/>
    </location>
</feature>
<protein>
    <submittedName>
        <fullName evidence="3">Pali-domain-containing protein</fullName>
    </submittedName>
</protein>
<feature type="transmembrane region" description="Helical" evidence="2">
    <location>
        <begin position="12"/>
        <end position="31"/>
    </location>
</feature>
<evidence type="ECO:0000313" key="4">
    <source>
        <dbReference type="Proteomes" id="UP000305948"/>
    </source>
</evidence>
<accession>A0A5C3NHG5</accession>
<evidence type="ECO:0000313" key="3">
    <source>
        <dbReference type="EMBL" id="TFK56760.1"/>
    </source>
</evidence>
<feature type="compositionally biased region" description="Polar residues" evidence="1">
    <location>
        <begin position="548"/>
        <end position="559"/>
    </location>
</feature>
<dbReference type="GO" id="GO:0032153">
    <property type="term" value="C:cell division site"/>
    <property type="evidence" value="ECO:0007669"/>
    <property type="project" value="TreeGrafter"/>
</dbReference>
<feature type="compositionally biased region" description="Polar residues" evidence="1">
    <location>
        <begin position="344"/>
        <end position="360"/>
    </location>
</feature>
<feature type="transmembrane region" description="Helical" evidence="2">
    <location>
        <begin position="134"/>
        <end position="156"/>
    </location>
</feature>
<dbReference type="PANTHER" id="PTHR28013">
    <property type="entry name" value="PROTEIN DCV1-RELATED"/>
    <property type="match status" value="1"/>
</dbReference>
<dbReference type="GO" id="GO:0005886">
    <property type="term" value="C:plasma membrane"/>
    <property type="evidence" value="ECO:0007669"/>
    <property type="project" value="InterPro"/>
</dbReference>
<keyword evidence="2" id="KW-1133">Transmembrane helix</keyword>
<name>A0A5C3NHG5_9AGAM</name>
<organism evidence="3 4">
    <name type="scientific">Heliocybe sulcata</name>
    <dbReference type="NCBI Taxonomy" id="5364"/>
    <lineage>
        <taxon>Eukaryota</taxon>
        <taxon>Fungi</taxon>
        <taxon>Dikarya</taxon>
        <taxon>Basidiomycota</taxon>
        <taxon>Agaricomycotina</taxon>
        <taxon>Agaricomycetes</taxon>
        <taxon>Gloeophyllales</taxon>
        <taxon>Gloeophyllaceae</taxon>
        <taxon>Heliocybe</taxon>
    </lineage>
</organism>
<dbReference type="InterPro" id="IPR051380">
    <property type="entry name" value="pH-response_reg_palI/RIM9"/>
</dbReference>
<sequence length="584" mass="62433">MGIIRPATPGFVVTLTATILLAVVSFSVPWFKSVYFLKANLSVENVNGSITFGTLGYCLELSNGTTCSKPSIGYELNVNQLLGNNLPIQIPQVAVKWLTYALVLHIVALVLAAISAFFGLLAHVREMAMTCFSSCISGFAATVALLAFIFDLAFFFIARSRMNSVSGGSASLGNGIWLTLASWVLLFFSGCFYGLGRCCIKRRPRGPGGGKDEERWNPPAIPGGSGNNGYGEQMRLDAVKAEADRKARQARGEGGLPAFQEYQPLKASVEGDQVYADDDMPEQPYRDHDTEAGRPVGGRRQPTADYAGGYVQAAPGTRAVDEYYSQTRNQANNAYPPRRRQDSGHTQTTSGYAPSTYTYNASPQVTPPVPVPTIAPPASQQSYLAPGNQYGHQQYPSGQAYGHAAGGTTYHSAASHQQDPSYYNPYANPGGFAAPSQATDHTFNPETYNNTAMFMPSGPSASTYHQPPSPVHSPERQYTVSGGGYGGNVIPAFSESAPVGGHTDPYMPYPGTTSPPHLTSSPAPLDTGVAGSSSYPQSHTSPVKGPRQQRNSVLQSQYEDSPPTYEETPGTPGGWSGSSRNEKR</sequence>
<evidence type="ECO:0000256" key="2">
    <source>
        <dbReference type="SAM" id="Phobius"/>
    </source>
</evidence>
<dbReference type="OrthoDB" id="3365245at2759"/>
<dbReference type="PANTHER" id="PTHR28013:SF4">
    <property type="entry name" value="MARVEL DOMAIN-CONTAINING PROTEIN"/>
    <property type="match status" value="1"/>
</dbReference>
<keyword evidence="2" id="KW-0472">Membrane</keyword>
<dbReference type="GO" id="GO:0035838">
    <property type="term" value="C:growing cell tip"/>
    <property type="evidence" value="ECO:0007669"/>
    <property type="project" value="TreeGrafter"/>
</dbReference>
<dbReference type="STRING" id="5364.A0A5C3NHG5"/>
<feature type="compositionally biased region" description="Polar residues" evidence="1">
    <location>
        <begin position="436"/>
        <end position="452"/>
    </location>
</feature>
<dbReference type="Proteomes" id="UP000305948">
    <property type="component" value="Unassembled WGS sequence"/>
</dbReference>
<feature type="compositionally biased region" description="Polar residues" evidence="1">
    <location>
        <begin position="511"/>
        <end position="522"/>
    </location>
</feature>